<dbReference type="SUPFAM" id="SSF47413">
    <property type="entry name" value="lambda repressor-like DNA-binding domains"/>
    <property type="match status" value="1"/>
</dbReference>
<dbReference type="EMBL" id="CP158367">
    <property type="protein sequence ID" value="XBX75833.1"/>
    <property type="molecule type" value="Genomic_DNA"/>
</dbReference>
<evidence type="ECO:0000259" key="1">
    <source>
        <dbReference type="PROSITE" id="PS50943"/>
    </source>
</evidence>
<evidence type="ECO:0000313" key="2">
    <source>
        <dbReference type="EMBL" id="XBX75833.1"/>
    </source>
</evidence>
<dbReference type="InterPro" id="IPR010982">
    <property type="entry name" value="Lambda_DNA-bd_dom_sf"/>
</dbReference>
<accession>A0AAU7VP33</accession>
<dbReference type="Gene3D" id="1.25.40.10">
    <property type="entry name" value="Tetratricopeptide repeat domain"/>
    <property type="match status" value="1"/>
</dbReference>
<dbReference type="InterPro" id="IPR053163">
    <property type="entry name" value="HTH-type_regulator_Rgg"/>
</dbReference>
<dbReference type="SUPFAM" id="SSF48452">
    <property type="entry name" value="TPR-like"/>
    <property type="match status" value="1"/>
</dbReference>
<dbReference type="PROSITE" id="PS50943">
    <property type="entry name" value="HTH_CROC1"/>
    <property type="match status" value="1"/>
</dbReference>
<dbReference type="RefSeq" id="WP_350344569.1">
    <property type="nucleotide sequence ID" value="NZ_CP158367.1"/>
</dbReference>
<dbReference type="CDD" id="cd00093">
    <property type="entry name" value="HTH_XRE"/>
    <property type="match status" value="1"/>
</dbReference>
<dbReference type="AlphaFoldDB" id="A0AAU7VP33"/>
<gene>
    <name evidence="2" type="ORF">PRVXT_000991</name>
</gene>
<dbReference type="InterPro" id="IPR011990">
    <property type="entry name" value="TPR-like_helical_dom_sf"/>
</dbReference>
<organism evidence="2">
    <name type="scientific">Proteinivorax tanatarense</name>
    <dbReference type="NCBI Taxonomy" id="1260629"/>
    <lineage>
        <taxon>Bacteria</taxon>
        <taxon>Bacillati</taxon>
        <taxon>Bacillota</taxon>
        <taxon>Clostridia</taxon>
        <taxon>Eubacteriales</taxon>
        <taxon>Proteinivoracaceae</taxon>
        <taxon>Proteinivorax</taxon>
    </lineage>
</organism>
<name>A0AAU7VP33_9FIRM</name>
<sequence length="306" mass="35842">MEYSLTTFGGKLRSLRKKRFLTQLDVFKATGVNVETLRRIEQGKVVPKIETLEHLSPVLKKDVLLLFFKHRYQDHSLLQEKITDLERTLDNSDFSKLELKVEKINKMLPMIKNKYYKKLIQQQLLFAKGIIRYKKENEPSKALDMLIKAIKMTTPKFQLDNFQSYVYSSTEVRILMNIGMIVNSLGRNKEYLNILEFSIKTVKDTDELYPKICHNLAGAYIRKGHYINGLKYSNLGVDWCKNNRFYAGLNLLYYSKGVCQFYLKDESYKSSVELAICLCEAYGQDKLKKLMLSNYNDLERQGCIRQ</sequence>
<dbReference type="PANTHER" id="PTHR37038:SF14">
    <property type="entry name" value="TRANSCRIPTIONAL ACTIVATOR"/>
    <property type="match status" value="1"/>
</dbReference>
<protein>
    <submittedName>
        <fullName evidence="2">Helix-turn-helix transcriptional regulator</fullName>
    </submittedName>
</protein>
<dbReference type="SMART" id="SM00530">
    <property type="entry name" value="HTH_XRE"/>
    <property type="match status" value="1"/>
</dbReference>
<dbReference type="GO" id="GO:0003677">
    <property type="term" value="F:DNA binding"/>
    <property type="evidence" value="ECO:0007669"/>
    <property type="project" value="InterPro"/>
</dbReference>
<proteinExistence type="predicted"/>
<dbReference type="Pfam" id="PF13560">
    <property type="entry name" value="HTH_31"/>
    <property type="match status" value="1"/>
</dbReference>
<reference evidence="2" key="1">
    <citation type="journal article" date="2013" name="Extremophiles">
        <title>Proteinivorax tanatarense gen. nov., sp. nov., an anaerobic, haloalkaliphilic, proteolytic bacterium isolated from a decaying algal bloom, and proposal of Proteinivoraceae fam. nov.</title>
        <authorList>
            <person name="Kevbrin V."/>
            <person name="Boltyanskaya Y."/>
            <person name="Zhilina T."/>
            <person name="Kolganova T."/>
            <person name="Lavrentjeva E."/>
            <person name="Kuznetsov B."/>
        </authorList>
    </citation>
    <scope>NUCLEOTIDE SEQUENCE</scope>
    <source>
        <strain evidence="2">Z-910T</strain>
    </source>
</reference>
<dbReference type="PANTHER" id="PTHR37038">
    <property type="entry name" value="TRANSCRIPTIONAL REGULATOR-RELATED"/>
    <property type="match status" value="1"/>
</dbReference>
<feature type="domain" description="HTH cro/C1-type" evidence="1">
    <location>
        <begin position="12"/>
        <end position="66"/>
    </location>
</feature>
<reference evidence="2" key="2">
    <citation type="submission" date="2024-06" db="EMBL/GenBank/DDBJ databases">
        <authorList>
            <person name="Petrova K.O."/>
            <person name="Toshchakov S.V."/>
            <person name="Boltjanskaja Y.V."/>
            <person name="Kevbrin V."/>
        </authorList>
    </citation>
    <scope>NUCLEOTIDE SEQUENCE</scope>
    <source>
        <strain evidence="2">Z-910T</strain>
    </source>
</reference>
<dbReference type="InterPro" id="IPR001387">
    <property type="entry name" value="Cro/C1-type_HTH"/>
</dbReference>